<dbReference type="EMBL" id="JABSTR010000004">
    <property type="protein sequence ID" value="KAH9367524.1"/>
    <property type="molecule type" value="Genomic_DNA"/>
</dbReference>
<proteinExistence type="predicted"/>
<comment type="caution">
    <text evidence="1">The sequence shown here is derived from an EMBL/GenBank/DDBJ whole genome shotgun (WGS) entry which is preliminary data.</text>
</comment>
<protein>
    <submittedName>
        <fullName evidence="1">Uncharacterized protein</fullName>
    </submittedName>
</protein>
<evidence type="ECO:0000313" key="2">
    <source>
        <dbReference type="Proteomes" id="UP000821853"/>
    </source>
</evidence>
<dbReference type="Proteomes" id="UP000821853">
    <property type="component" value="Chromosome 2"/>
</dbReference>
<keyword evidence="2" id="KW-1185">Reference proteome</keyword>
<name>A0A9J6FZN5_HAELO</name>
<gene>
    <name evidence="1" type="ORF">HPB48_009078</name>
</gene>
<dbReference type="AlphaFoldDB" id="A0A9J6FZN5"/>
<organism evidence="1 2">
    <name type="scientific">Haemaphysalis longicornis</name>
    <name type="common">Bush tick</name>
    <dbReference type="NCBI Taxonomy" id="44386"/>
    <lineage>
        <taxon>Eukaryota</taxon>
        <taxon>Metazoa</taxon>
        <taxon>Ecdysozoa</taxon>
        <taxon>Arthropoda</taxon>
        <taxon>Chelicerata</taxon>
        <taxon>Arachnida</taxon>
        <taxon>Acari</taxon>
        <taxon>Parasitiformes</taxon>
        <taxon>Ixodida</taxon>
        <taxon>Ixodoidea</taxon>
        <taxon>Ixodidae</taxon>
        <taxon>Haemaphysalinae</taxon>
        <taxon>Haemaphysalis</taxon>
    </lineage>
</organism>
<sequence>MMDSNFPVAIMLHKAQVKKNFARLNRLIPHLQRTEVIFSTEKSQARALAQASCIKSRSVTRRADIARCTPLQSVRPQWHHEGEDFSKLTGPSDQN</sequence>
<dbReference type="VEuPathDB" id="VectorBase:HLOH_051572"/>
<reference evidence="1 2" key="1">
    <citation type="journal article" date="2020" name="Cell">
        <title>Large-Scale Comparative Analyses of Tick Genomes Elucidate Their Genetic Diversity and Vector Capacities.</title>
        <authorList>
            <consortium name="Tick Genome and Microbiome Consortium (TIGMIC)"/>
            <person name="Jia N."/>
            <person name="Wang J."/>
            <person name="Shi W."/>
            <person name="Du L."/>
            <person name="Sun Y."/>
            <person name="Zhan W."/>
            <person name="Jiang J.F."/>
            <person name="Wang Q."/>
            <person name="Zhang B."/>
            <person name="Ji P."/>
            <person name="Bell-Sakyi L."/>
            <person name="Cui X.M."/>
            <person name="Yuan T.T."/>
            <person name="Jiang B.G."/>
            <person name="Yang W.F."/>
            <person name="Lam T.T."/>
            <person name="Chang Q.C."/>
            <person name="Ding S.J."/>
            <person name="Wang X.J."/>
            <person name="Zhu J.G."/>
            <person name="Ruan X.D."/>
            <person name="Zhao L."/>
            <person name="Wei J.T."/>
            <person name="Ye R.Z."/>
            <person name="Que T.C."/>
            <person name="Du C.H."/>
            <person name="Zhou Y.H."/>
            <person name="Cheng J.X."/>
            <person name="Dai P.F."/>
            <person name="Guo W.B."/>
            <person name="Han X.H."/>
            <person name="Huang E.J."/>
            <person name="Li L.F."/>
            <person name="Wei W."/>
            <person name="Gao Y.C."/>
            <person name="Liu J.Z."/>
            <person name="Shao H.Z."/>
            <person name="Wang X."/>
            <person name="Wang C.C."/>
            <person name="Yang T.C."/>
            <person name="Huo Q.B."/>
            <person name="Li W."/>
            <person name="Chen H.Y."/>
            <person name="Chen S.E."/>
            <person name="Zhou L.G."/>
            <person name="Ni X.B."/>
            <person name="Tian J.H."/>
            <person name="Sheng Y."/>
            <person name="Liu T."/>
            <person name="Pan Y.S."/>
            <person name="Xia L.Y."/>
            <person name="Li J."/>
            <person name="Zhao F."/>
            <person name="Cao W.C."/>
        </authorList>
    </citation>
    <scope>NUCLEOTIDE SEQUENCE [LARGE SCALE GENOMIC DNA]</scope>
    <source>
        <strain evidence="1">HaeL-2018</strain>
    </source>
</reference>
<evidence type="ECO:0000313" key="1">
    <source>
        <dbReference type="EMBL" id="KAH9367524.1"/>
    </source>
</evidence>
<accession>A0A9J6FZN5</accession>